<gene>
    <name evidence="2" type="ORF">EDD41_2555</name>
</gene>
<feature type="transmembrane region" description="Helical" evidence="1">
    <location>
        <begin position="193"/>
        <end position="215"/>
    </location>
</feature>
<name>A0A3N1ZYT0_9ACTN</name>
<keyword evidence="1" id="KW-1133">Transmembrane helix</keyword>
<keyword evidence="1" id="KW-0472">Membrane</keyword>
<dbReference type="AlphaFoldDB" id="A0A3N1ZYT0"/>
<organism evidence="2 3">
    <name type="scientific">Luteococcus japonicus</name>
    <dbReference type="NCBI Taxonomy" id="33984"/>
    <lineage>
        <taxon>Bacteria</taxon>
        <taxon>Bacillati</taxon>
        <taxon>Actinomycetota</taxon>
        <taxon>Actinomycetes</taxon>
        <taxon>Propionibacteriales</taxon>
        <taxon>Propionibacteriaceae</taxon>
        <taxon>Luteococcus</taxon>
    </lineage>
</organism>
<proteinExistence type="predicted"/>
<dbReference type="EMBL" id="RKHG01000001">
    <property type="protein sequence ID" value="ROR55292.1"/>
    <property type="molecule type" value="Genomic_DNA"/>
</dbReference>
<feature type="transmembrane region" description="Helical" evidence="1">
    <location>
        <begin position="31"/>
        <end position="49"/>
    </location>
</feature>
<protein>
    <submittedName>
        <fullName evidence="2">Uncharacterized protein</fullName>
    </submittedName>
</protein>
<evidence type="ECO:0000256" key="1">
    <source>
        <dbReference type="SAM" id="Phobius"/>
    </source>
</evidence>
<reference evidence="2 3" key="1">
    <citation type="submission" date="2018-11" db="EMBL/GenBank/DDBJ databases">
        <title>Sequencing the genomes of 1000 actinobacteria strains.</title>
        <authorList>
            <person name="Klenk H.-P."/>
        </authorList>
    </citation>
    <scope>NUCLEOTIDE SEQUENCE [LARGE SCALE GENOMIC DNA]</scope>
    <source>
        <strain evidence="2 3">DSM 10546</strain>
    </source>
</reference>
<accession>A0A3N1ZYT0</accession>
<sequence>MGSMSETATPRTATRRRDGLSWKDLGLGERIITGLLITLWLMNILLNLWSAPQRASVADAEAAITGNRIISTERSTNPPADLLTRLLGTSFQVGADETSDQGEYLQWTDRQHRHHWIPLDEVRQVAARHANPDVQYGTDSSDTAAAGQELTFLQFSEHAHSSHVSWEYLPALALGLMEFGLVIAGTARRGTRWFWFWLLLVPGLPLDAGLPLYIWSEVLHRGRWGRRRRVCGWYGLGLCFLAHVVAQMAIVTMGGIWQLISGR</sequence>
<comment type="caution">
    <text evidence="2">The sequence shown here is derived from an EMBL/GenBank/DDBJ whole genome shotgun (WGS) entry which is preliminary data.</text>
</comment>
<evidence type="ECO:0000313" key="2">
    <source>
        <dbReference type="EMBL" id="ROR55292.1"/>
    </source>
</evidence>
<feature type="transmembrane region" description="Helical" evidence="1">
    <location>
        <begin position="168"/>
        <end position="187"/>
    </location>
</feature>
<evidence type="ECO:0000313" key="3">
    <source>
        <dbReference type="Proteomes" id="UP000275749"/>
    </source>
</evidence>
<feature type="transmembrane region" description="Helical" evidence="1">
    <location>
        <begin position="236"/>
        <end position="260"/>
    </location>
</feature>
<dbReference type="Proteomes" id="UP000275749">
    <property type="component" value="Unassembled WGS sequence"/>
</dbReference>
<keyword evidence="1" id="KW-0812">Transmembrane</keyword>